<proteinExistence type="predicted"/>
<accession>A0ACC2PDM8</accession>
<evidence type="ECO:0000313" key="2">
    <source>
        <dbReference type="Proteomes" id="UP001239111"/>
    </source>
</evidence>
<reference evidence="1" key="1">
    <citation type="submission" date="2023-04" db="EMBL/GenBank/DDBJ databases">
        <title>A chromosome-level genome assembly of the parasitoid wasp Eretmocerus hayati.</title>
        <authorList>
            <person name="Zhong Y."/>
            <person name="Liu S."/>
            <person name="Liu Y."/>
        </authorList>
    </citation>
    <scope>NUCLEOTIDE SEQUENCE</scope>
    <source>
        <strain evidence="1">ZJU_SS_LIU_2023</strain>
    </source>
</reference>
<keyword evidence="2" id="KW-1185">Reference proteome</keyword>
<comment type="caution">
    <text evidence="1">The sequence shown here is derived from an EMBL/GenBank/DDBJ whole genome shotgun (WGS) entry which is preliminary data.</text>
</comment>
<name>A0ACC2PDM8_9HYME</name>
<evidence type="ECO:0000313" key="1">
    <source>
        <dbReference type="EMBL" id="KAJ8680562.1"/>
    </source>
</evidence>
<dbReference type="EMBL" id="CM056742">
    <property type="protein sequence ID" value="KAJ8680562.1"/>
    <property type="molecule type" value="Genomic_DNA"/>
</dbReference>
<sequence>MIVMLTCTISTSSSFISEAPTGLTVIITRFERHFLLFNSQLEAQLLGNERQLCPVRSTGVECRSPKKADMSHEWSRSSLCPVRLTKRVSYYLPTSLMAFERVLPVAFGALAGLYVPPMLMRNSDGATTRAREFRNVVWHITLANLR</sequence>
<dbReference type="Proteomes" id="UP001239111">
    <property type="component" value="Chromosome 2"/>
</dbReference>
<organism evidence="1 2">
    <name type="scientific">Eretmocerus hayati</name>
    <dbReference type="NCBI Taxonomy" id="131215"/>
    <lineage>
        <taxon>Eukaryota</taxon>
        <taxon>Metazoa</taxon>
        <taxon>Ecdysozoa</taxon>
        <taxon>Arthropoda</taxon>
        <taxon>Hexapoda</taxon>
        <taxon>Insecta</taxon>
        <taxon>Pterygota</taxon>
        <taxon>Neoptera</taxon>
        <taxon>Endopterygota</taxon>
        <taxon>Hymenoptera</taxon>
        <taxon>Apocrita</taxon>
        <taxon>Proctotrupomorpha</taxon>
        <taxon>Chalcidoidea</taxon>
        <taxon>Aphelinidae</taxon>
        <taxon>Aphelininae</taxon>
        <taxon>Eretmocerus</taxon>
    </lineage>
</organism>
<protein>
    <submittedName>
        <fullName evidence="1">Uncharacterized protein</fullName>
    </submittedName>
</protein>
<gene>
    <name evidence="1" type="ORF">QAD02_016349</name>
</gene>